<dbReference type="Pfam" id="PF02415">
    <property type="entry name" value="Chlam_PMP"/>
    <property type="match status" value="1"/>
</dbReference>
<evidence type="ECO:0000256" key="4">
    <source>
        <dbReference type="ARBA" id="ARBA00022525"/>
    </source>
</evidence>
<evidence type="ECO:0000256" key="2">
    <source>
        <dbReference type="ARBA" id="ARBA00004442"/>
    </source>
</evidence>
<comment type="subcellular location">
    <subcellularLocation>
        <location evidence="1">Cell envelope</location>
    </subcellularLocation>
    <subcellularLocation>
        <location evidence="2">Cell outer membrane</location>
    </subcellularLocation>
    <subcellularLocation>
        <location evidence="3">Secreted</location>
    </subcellularLocation>
</comment>
<evidence type="ECO:0000256" key="3">
    <source>
        <dbReference type="ARBA" id="ARBA00004613"/>
    </source>
</evidence>
<sequence>MSARCDCDRGLRQIADAPGPSGSLKINAKQEETNGALATTCAFFIKGTVTGAVRAQSLDDDGGSDGPGPLQGANITCRGRQLTLVGGPLLEPYAAGFQGVNYVKAVELPGATMVISDSNVAIEDSVFSGLSFFGQGALVLANSNVTFVNVTFSSCNNSAAGAIFANDTSNVTVLDSVFASNSGGQGGAISLWNSSVLVNGTTFYRNKGNGAGGAISANKASTVQIISSTFTENQAENGGAVYINVCGKATLADNTFVSNKANKQGGGLFQTKCSGQVKTCYFKLNTAPNGASVWQNDCRQVSHMGSRFDNNTATSGSSGIEMNQISQADISQCTFATGRALKGAGLYLQGVVATVKQCLFDANLADFGGGIFRGSTNGDISGNVFQNNRAVRIGGAIYDSHSQGDIAGNTFTGNTAPSGAAVFRTVSSGDVRDNKRLAATDVNIDNPASN</sequence>
<dbReference type="Proteomes" id="UP001497392">
    <property type="component" value="Unassembled WGS sequence"/>
</dbReference>
<evidence type="ECO:0000313" key="8">
    <source>
        <dbReference type="EMBL" id="CAL5224273.1"/>
    </source>
</evidence>
<evidence type="ECO:0000256" key="7">
    <source>
        <dbReference type="ARBA" id="ARBA00023237"/>
    </source>
</evidence>
<dbReference type="SUPFAM" id="SSF51126">
    <property type="entry name" value="Pectin lyase-like"/>
    <property type="match status" value="2"/>
</dbReference>
<evidence type="ECO:0000256" key="5">
    <source>
        <dbReference type="ARBA" id="ARBA00022729"/>
    </source>
</evidence>
<keyword evidence="6" id="KW-0472">Membrane</keyword>
<dbReference type="InterPro" id="IPR006626">
    <property type="entry name" value="PbH1"/>
</dbReference>
<keyword evidence="4" id="KW-0964">Secreted</keyword>
<dbReference type="InterPro" id="IPR012334">
    <property type="entry name" value="Pectin_lyas_fold"/>
</dbReference>
<keyword evidence="9" id="KW-1185">Reference proteome</keyword>
<keyword evidence="7" id="KW-0998">Cell outer membrane</keyword>
<protein>
    <submittedName>
        <fullName evidence="8">G6934 protein</fullName>
    </submittedName>
</protein>
<proteinExistence type="predicted"/>
<organism evidence="8 9">
    <name type="scientific">Coccomyxa viridis</name>
    <dbReference type="NCBI Taxonomy" id="1274662"/>
    <lineage>
        <taxon>Eukaryota</taxon>
        <taxon>Viridiplantae</taxon>
        <taxon>Chlorophyta</taxon>
        <taxon>core chlorophytes</taxon>
        <taxon>Trebouxiophyceae</taxon>
        <taxon>Trebouxiophyceae incertae sedis</taxon>
        <taxon>Coccomyxaceae</taxon>
        <taxon>Coccomyxa</taxon>
    </lineage>
</organism>
<dbReference type="SMART" id="SM00710">
    <property type="entry name" value="PbH1"/>
    <property type="match status" value="8"/>
</dbReference>
<evidence type="ECO:0000256" key="6">
    <source>
        <dbReference type="ARBA" id="ARBA00023136"/>
    </source>
</evidence>
<dbReference type="InterPro" id="IPR003368">
    <property type="entry name" value="POMP_repeat"/>
</dbReference>
<dbReference type="EMBL" id="CAXHTA020000010">
    <property type="protein sequence ID" value="CAL5224273.1"/>
    <property type="molecule type" value="Genomic_DNA"/>
</dbReference>
<dbReference type="PANTHER" id="PTHR32158">
    <property type="entry name" value="RING-TYPE DOMAIN-CONTAINING PROTEIN"/>
    <property type="match status" value="1"/>
</dbReference>
<dbReference type="PANTHER" id="PTHR32158:SF21">
    <property type="match status" value="1"/>
</dbReference>
<name>A0ABP1FWK6_9CHLO</name>
<keyword evidence="5" id="KW-0732">Signal</keyword>
<reference evidence="8 9" key="1">
    <citation type="submission" date="2024-06" db="EMBL/GenBank/DDBJ databases">
        <authorList>
            <person name="Kraege A."/>
            <person name="Thomma B."/>
        </authorList>
    </citation>
    <scope>NUCLEOTIDE SEQUENCE [LARGE SCALE GENOMIC DNA]</scope>
</reference>
<evidence type="ECO:0000256" key="1">
    <source>
        <dbReference type="ARBA" id="ARBA00004196"/>
    </source>
</evidence>
<gene>
    <name evidence="8" type="primary">g6934</name>
    <name evidence="8" type="ORF">VP750_LOCUS5932</name>
</gene>
<evidence type="ECO:0000313" key="9">
    <source>
        <dbReference type="Proteomes" id="UP001497392"/>
    </source>
</evidence>
<comment type="caution">
    <text evidence="8">The sequence shown here is derived from an EMBL/GenBank/DDBJ whole genome shotgun (WGS) entry which is preliminary data.</text>
</comment>
<dbReference type="Gene3D" id="2.160.20.10">
    <property type="entry name" value="Single-stranded right-handed beta-helix, Pectin lyase-like"/>
    <property type="match status" value="1"/>
</dbReference>
<accession>A0ABP1FWK6</accession>
<dbReference type="InterPro" id="IPR011050">
    <property type="entry name" value="Pectin_lyase_fold/virulence"/>
</dbReference>